<evidence type="ECO:0000259" key="4">
    <source>
        <dbReference type="SMART" id="SM00922"/>
    </source>
</evidence>
<dbReference type="OrthoDB" id="5290054at2"/>
<dbReference type="PROSITE" id="PS00908">
    <property type="entry name" value="MR_MLE_1"/>
    <property type="match status" value="1"/>
</dbReference>
<gene>
    <name evidence="5" type="primary">dgoD</name>
    <name evidence="5" type="ORF">GHC57_00885</name>
</gene>
<dbReference type="FunFam" id="3.30.390.10:FF:000003">
    <property type="entry name" value="D-galactonate dehydratase"/>
    <property type="match status" value="1"/>
</dbReference>
<dbReference type="GO" id="GO:0034194">
    <property type="term" value="P:D-galactonate catabolic process"/>
    <property type="evidence" value="ECO:0007669"/>
    <property type="project" value="InterPro"/>
</dbReference>
<dbReference type="NCBIfam" id="NF010624">
    <property type="entry name" value="PRK14017.1"/>
    <property type="match status" value="1"/>
</dbReference>
<dbReference type="InterPro" id="IPR023592">
    <property type="entry name" value="Galactonate_deHydtase"/>
</dbReference>
<dbReference type="Pfam" id="PF02746">
    <property type="entry name" value="MR_MLE_N"/>
    <property type="match status" value="1"/>
</dbReference>
<protein>
    <submittedName>
        <fullName evidence="5">Galactonate dehydratase</fullName>
        <ecNumber evidence="5">4.2.1.6</ecNumber>
    </submittedName>
</protein>
<keyword evidence="3 5" id="KW-0456">Lyase</keyword>
<reference evidence="5 6" key="1">
    <citation type="submission" date="2019-10" db="EMBL/GenBank/DDBJ databases">
        <title>Draft whole-genome sequence of the purple nonsulfur photosynthetic bacterium Roseospira navarrensis DSM 15114.</title>
        <authorList>
            <person name="Kyndt J.A."/>
            <person name="Meyer T.E."/>
        </authorList>
    </citation>
    <scope>NUCLEOTIDE SEQUENCE [LARGE SCALE GENOMIC DNA]</scope>
    <source>
        <strain evidence="5 6">DSM 15114</strain>
    </source>
</reference>
<dbReference type="GO" id="GO:0000287">
    <property type="term" value="F:magnesium ion binding"/>
    <property type="evidence" value="ECO:0007669"/>
    <property type="project" value="UniProtKB-ARBA"/>
</dbReference>
<dbReference type="PANTHER" id="PTHR48080">
    <property type="entry name" value="D-GALACTONATE DEHYDRATASE-RELATED"/>
    <property type="match status" value="1"/>
</dbReference>
<proteinExistence type="predicted"/>
<evidence type="ECO:0000256" key="3">
    <source>
        <dbReference type="ARBA" id="ARBA00023239"/>
    </source>
</evidence>
<dbReference type="InterPro" id="IPR029017">
    <property type="entry name" value="Enolase-like_N"/>
</dbReference>
<dbReference type="SFLD" id="SFLDF00003">
    <property type="entry name" value="D-galactonate_dehydratase"/>
    <property type="match status" value="1"/>
</dbReference>
<dbReference type="SUPFAM" id="SSF51604">
    <property type="entry name" value="Enolase C-terminal domain-like"/>
    <property type="match status" value="1"/>
</dbReference>
<dbReference type="EC" id="4.2.1.6" evidence="5"/>
<feature type="domain" description="Mandelate racemase/muconate lactonizing enzyme C-terminal" evidence="4">
    <location>
        <begin position="125"/>
        <end position="230"/>
    </location>
</feature>
<dbReference type="InterPro" id="IPR034593">
    <property type="entry name" value="DgoD-like"/>
</dbReference>
<evidence type="ECO:0000313" key="5">
    <source>
        <dbReference type="EMBL" id="MQX35065.1"/>
    </source>
</evidence>
<dbReference type="PANTHER" id="PTHR48080:SF2">
    <property type="entry name" value="D-GALACTONATE DEHYDRATASE"/>
    <property type="match status" value="1"/>
</dbReference>
<organism evidence="5 6">
    <name type="scientific">Roseospira navarrensis</name>
    <dbReference type="NCBI Taxonomy" id="140058"/>
    <lineage>
        <taxon>Bacteria</taxon>
        <taxon>Pseudomonadati</taxon>
        <taxon>Pseudomonadota</taxon>
        <taxon>Alphaproteobacteria</taxon>
        <taxon>Rhodospirillales</taxon>
        <taxon>Rhodospirillaceae</taxon>
        <taxon>Roseospira</taxon>
    </lineage>
</organism>
<dbReference type="PROSITE" id="PS00909">
    <property type="entry name" value="MR_MLE_2"/>
    <property type="match status" value="1"/>
</dbReference>
<dbReference type="GO" id="GO:0009063">
    <property type="term" value="P:amino acid catabolic process"/>
    <property type="evidence" value="ECO:0007669"/>
    <property type="project" value="InterPro"/>
</dbReference>
<dbReference type="EMBL" id="WIVE01000001">
    <property type="protein sequence ID" value="MQX35065.1"/>
    <property type="molecule type" value="Genomic_DNA"/>
</dbReference>
<name>A0A7X2D3B1_9PROT</name>
<dbReference type="SFLD" id="SFLDS00001">
    <property type="entry name" value="Enolase"/>
    <property type="match status" value="1"/>
</dbReference>
<keyword evidence="2" id="KW-0460">Magnesium</keyword>
<dbReference type="GO" id="GO:0008869">
    <property type="term" value="F:galactonate dehydratase activity"/>
    <property type="evidence" value="ECO:0007669"/>
    <property type="project" value="UniProtKB-EC"/>
</dbReference>
<evidence type="ECO:0000256" key="2">
    <source>
        <dbReference type="ARBA" id="ARBA00022842"/>
    </source>
</evidence>
<dbReference type="InterPro" id="IPR036849">
    <property type="entry name" value="Enolase-like_C_sf"/>
</dbReference>
<dbReference type="SUPFAM" id="SSF54826">
    <property type="entry name" value="Enolase N-terminal domain-like"/>
    <property type="match status" value="1"/>
</dbReference>
<dbReference type="RefSeq" id="WP_153340130.1">
    <property type="nucleotide sequence ID" value="NZ_WIVE01000001.1"/>
</dbReference>
<accession>A0A7X2D3B1</accession>
<comment type="caution">
    <text evidence="5">The sequence shown here is derived from an EMBL/GenBank/DDBJ whole genome shotgun (WGS) entry which is preliminary data.</text>
</comment>
<dbReference type="InterPro" id="IPR013341">
    <property type="entry name" value="Mandelate_racemase_N_dom"/>
</dbReference>
<dbReference type="InterPro" id="IPR013342">
    <property type="entry name" value="Mandelate_racemase_C"/>
</dbReference>
<evidence type="ECO:0000256" key="1">
    <source>
        <dbReference type="ARBA" id="ARBA00022723"/>
    </source>
</evidence>
<keyword evidence="1" id="KW-0479">Metal-binding</keyword>
<dbReference type="SFLD" id="SFLDG00179">
    <property type="entry name" value="mandelate_racemase"/>
    <property type="match status" value="1"/>
</dbReference>
<dbReference type="InterPro" id="IPR018110">
    <property type="entry name" value="Mandel_Rmase/mucon_lact_enz_CS"/>
</dbReference>
<sequence length="383" mass="41857">MRITALKTYRVPPRWLFLKVETDEGLAGWGEPVIEGRAATVEAAVHELSEYVVGRDPRRIEDIWQTLYRGGFYRGGPILMSAIAGIDQALWDITGKALGAPVHALMGGRVRDKVRMYAWIGGDRPADVGRQAREIVAKGFTAFKMNGTPELAIVDSHARIDEAVARVAEAREAVGRDVGIAIDFHGRVHRPMAKVLLRELEPFHPLFVEEPVLPENLSILPAITQGLGYPIATGERLFHRTQVRPVLESGAVDIIQPDLSHCGGLTEGRKIATLAETYDVALAPHCPLGPLTLAASLQLDAVCHNAFIQEFSLGIHYNVNSDILDYLVDPAPLTVSADGFLAVPEGPGLGVEIDEAVVIERAREGHAWRNPVWRHADGSVAEW</sequence>
<dbReference type="Gene3D" id="3.30.390.10">
    <property type="entry name" value="Enolase-like, N-terminal domain"/>
    <property type="match status" value="1"/>
</dbReference>
<keyword evidence="6" id="KW-1185">Reference proteome</keyword>
<dbReference type="InterPro" id="IPR029065">
    <property type="entry name" value="Enolase_C-like"/>
</dbReference>
<dbReference type="Gene3D" id="3.20.20.120">
    <property type="entry name" value="Enolase-like C-terminal domain"/>
    <property type="match status" value="1"/>
</dbReference>
<dbReference type="CDD" id="cd03325">
    <property type="entry name" value="D-galactonate_dehydratase"/>
    <property type="match status" value="1"/>
</dbReference>
<dbReference type="Pfam" id="PF13378">
    <property type="entry name" value="MR_MLE_C"/>
    <property type="match status" value="1"/>
</dbReference>
<evidence type="ECO:0000313" key="6">
    <source>
        <dbReference type="Proteomes" id="UP000434582"/>
    </source>
</evidence>
<dbReference type="SMART" id="SM00922">
    <property type="entry name" value="MR_MLE"/>
    <property type="match status" value="1"/>
</dbReference>
<dbReference type="Proteomes" id="UP000434582">
    <property type="component" value="Unassembled WGS sequence"/>
</dbReference>
<dbReference type="AlphaFoldDB" id="A0A7X2D3B1"/>